<name>A0ACC0P3J8_RHOML</name>
<dbReference type="EMBL" id="CM046391">
    <property type="protein sequence ID" value="KAI8560080.1"/>
    <property type="molecule type" value="Genomic_DNA"/>
</dbReference>
<reference evidence="1" key="1">
    <citation type="submission" date="2022-02" db="EMBL/GenBank/DDBJ databases">
        <title>Plant Genome Project.</title>
        <authorList>
            <person name="Zhang R.-G."/>
        </authorList>
    </citation>
    <scope>NUCLEOTIDE SEQUENCE</scope>
    <source>
        <strain evidence="1">AT1</strain>
    </source>
</reference>
<evidence type="ECO:0000313" key="2">
    <source>
        <dbReference type="Proteomes" id="UP001062846"/>
    </source>
</evidence>
<dbReference type="Proteomes" id="UP001062846">
    <property type="component" value="Chromosome 4"/>
</dbReference>
<comment type="caution">
    <text evidence="1">The sequence shown here is derived from an EMBL/GenBank/DDBJ whole genome shotgun (WGS) entry which is preliminary data.</text>
</comment>
<sequence length="116" mass="13068">MVNGRLETLQLVQRFGIAEAHRQVPRQKSCFHELCICLLHYYLLGPSSGHADFTLLDLAQQIGKCVGFAGLVLAETLIGLDAVKANPTAQFSRSHLLLQVWLFEKLRLWDALERLP</sequence>
<protein>
    <submittedName>
        <fullName evidence="1">Uncharacterized protein</fullName>
    </submittedName>
</protein>
<keyword evidence="2" id="KW-1185">Reference proteome</keyword>
<proteinExistence type="predicted"/>
<accession>A0ACC0P3J8</accession>
<organism evidence="1 2">
    <name type="scientific">Rhododendron molle</name>
    <name type="common">Chinese azalea</name>
    <name type="synonym">Azalea mollis</name>
    <dbReference type="NCBI Taxonomy" id="49168"/>
    <lineage>
        <taxon>Eukaryota</taxon>
        <taxon>Viridiplantae</taxon>
        <taxon>Streptophyta</taxon>
        <taxon>Embryophyta</taxon>
        <taxon>Tracheophyta</taxon>
        <taxon>Spermatophyta</taxon>
        <taxon>Magnoliopsida</taxon>
        <taxon>eudicotyledons</taxon>
        <taxon>Gunneridae</taxon>
        <taxon>Pentapetalae</taxon>
        <taxon>asterids</taxon>
        <taxon>Ericales</taxon>
        <taxon>Ericaceae</taxon>
        <taxon>Ericoideae</taxon>
        <taxon>Rhodoreae</taxon>
        <taxon>Rhododendron</taxon>
    </lineage>
</organism>
<gene>
    <name evidence="1" type="ORF">RHMOL_Rhmol04G0227500</name>
</gene>
<evidence type="ECO:0000313" key="1">
    <source>
        <dbReference type="EMBL" id="KAI8560080.1"/>
    </source>
</evidence>